<keyword evidence="5" id="KW-1185">Reference proteome</keyword>
<name>A0AAN8IQR0_TRICO</name>
<sequence length="286" mass="30765">MAYIVILQKIFIMLCALDNVSSQQCPGNSNMTDDLRDTFLNTHNTLRSSRSDRADVSASSLNARIFLNRKAACLQMAWHDSVRLGCGIQRCRNFYFVVCQYGPGGNIIGEDIYDVGPTCSRCPIGTTCERANGLCGTSTTTTSITSTVISTTTTSTTPVAITSIPTVSPNVCPGNSGMTETLRNTFLNKHNVLRSSLAKGTGAERNGPTGPAPPASNMEEMMAWHDNVRLGCAIQRCRNFYFVVCQYGPGGNIVGGYIYNVAAVCSECPFGTACNSTTALCVRRSQ</sequence>
<evidence type="ECO:0000256" key="1">
    <source>
        <dbReference type="SAM" id="MobiDB-lite"/>
    </source>
</evidence>
<dbReference type="Gene3D" id="3.40.33.10">
    <property type="entry name" value="CAP"/>
    <property type="match status" value="3"/>
</dbReference>
<reference evidence="4 5" key="1">
    <citation type="submission" date="2019-10" db="EMBL/GenBank/DDBJ databases">
        <title>Assembly and Annotation for the nematode Trichostrongylus colubriformis.</title>
        <authorList>
            <person name="Martin J."/>
        </authorList>
    </citation>
    <scope>NUCLEOTIDE SEQUENCE [LARGE SCALE GENOMIC DNA]</scope>
    <source>
        <strain evidence="4">G859</strain>
        <tissue evidence="4">Whole worm</tissue>
    </source>
</reference>
<evidence type="ECO:0000313" key="5">
    <source>
        <dbReference type="Proteomes" id="UP001331761"/>
    </source>
</evidence>
<dbReference type="InterPro" id="IPR035940">
    <property type="entry name" value="CAP_sf"/>
</dbReference>
<feature type="region of interest" description="Disordered" evidence="1">
    <location>
        <begin position="198"/>
        <end position="217"/>
    </location>
</feature>
<dbReference type="InterPro" id="IPR001283">
    <property type="entry name" value="CRISP-related"/>
</dbReference>
<dbReference type="InterPro" id="IPR018244">
    <property type="entry name" value="Allrgn_V5/Tpx1_CS"/>
</dbReference>
<evidence type="ECO:0000256" key="2">
    <source>
        <dbReference type="SAM" id="SignalP"/>
    </source>
</evidence>
<gene>
    <name evidence="4" type="ORF">GCK32_004607</name>
</gene>
<organism evidence="4 5">
    <name type="scientific">Trichostrongylus colubriformis</name>
    <name type="common">Black scour worm</name>
    <dbReference type="NCBI Taxonomy" id="6319"/>
    <lineage>
        <taxon>Eukaryota</taxon>
        <taxon>Metazoa</taxon>
        <taxon>Ecdysozoa</taxon>
        <taxon>Nematoda</taxon>
        <taxon>Chromadorea</taxon>
        <taxon>Rhabditida</taxon>
        <taxon>Rhabditina</taxon>
        <taxon>Rhabditomorpha</taxon>
        <taxon>Strongyloidea</taxon>
        <taxon>Trichostrongylidae</taxon>
        <taxon>Trichostrongylus</taxon>
    </lineage>
</organism>
<dbReference type="Proteomes" id="UP001331761">
    <property type="component" value="Unassembled WGS sequence"/>
</dbReference>
<dbReference type="EMBL" id="WIXE01007951">
    <property type="protein sequence ID" value="KAK5979818.1"/>
    <property type="molecule type" value="Genomic_DNA"/>
</dbReference>
<comment type="caution">
    <text evidence="4">The sequence shown here is derived from an EMBL/GenBank/DDBJ whole genome shotgun (WGS) entry which is preliminary data.</text>
</comment>
<accession>A0AAN8IQR0</accession>
<feature type="domain" description="SCP" evidence="3">
    <location>
        <begin position="34"/>
        <end position="109"/>
    </location>
</feature>
<proteinExistence type="predicted"/>
<dbReference type="PROSITE" id="PS01010">
    <property type="entry name" value="CRISP_2"/>
    <property type="match status" value="2"/>
</dbReference>
<feature type="chain" id="PRO_5042897489" description="SCP domain-containing protein" evidence="2">
    <location>
        <begin position="23"/>
        <end position="286"/>
    </location>
</feature>
<dbReference type="GO" id="GO:0005576">
    <property type="term" value="C:extracellular region"/>
    <property type="evidence" value="ECO:0007669"/>
    <property type="project" value="InterPro"/>
</dbReference>
<keyword evidence="2" id="KW-0732">Signal</keyword>
<dbReference type="PANTHER" id="PTHR10334">
    <property type="entry name" value="CYSTEINE-RICH SECRETORY PROTEIN-RELATED"/>
    <property type="match status" value="1"/>
</dbReference>
<protein>
    <recommendedName>
        <fullName evidence="3">SCP domain-containing protein</fullName>
    </recommendedName>
</protein>
<dbReference type="InterPro" id="IPR014044">
    <property type="entry name" value="CAP_dom"/>
</dbReference>
<dbReference type="SUPFAM" id="SSF55797">
    <property type="entry name" value="PR-1-like"/>
    <property type="match status" value="2"/>
</dbReference>
<evidence type="ECO:0000313" key="4">
    <source>
        <dbReference type="EMBL" id="KAK5979818.1"/>
    </source>
</evidence>
<dbReference type="AlphaFoldDB" id="A0AAN8IQR0"/>
<evidence type="ECO:0000259" key="3">
    <source>
        <dbReference type="SMART" id="SM00198"/>
    </source>
</evidence>
<feature type="signal peptide" evidence="2">
    <location>
        <begin position="1"/>
        <end position="22"/>
    </location>
</feature>
<dbReference type="SMART" id="SM00198">
    <property type="entry name" value="SCP"/>
    <property type="match status" value="1"/>
</dbReference>